<feature type="region of interest" description="Disordered" evidence="2">
    <location>
        <begin position="84"/>
        <end position="104"/>
    </location>
</feature>
<feature type="region of interest" description="Disordered" evidence="2">
    <location>
        <begin position="429"/>
        <end position="499"/>
    </location>
</feature>
<dbReference type="GO" id="GO:0008270">
    <property type="term" value="F:zinc ion binding"/>
    <property type="evidence" value="ECO:0007669"/>
    <property type="project" value="UniProtKB-KW"/>
</dbReference>
<feature type="compositionally biased region" description="Basic and acidic residues" evidence="2">
    <location>
        <begin position="139"/>
        <end position="150"/>
    </location>
</feature>
<evidence type="ECO:0000313" key="5">
    <source>
        <dbReference type="Proteomes" id="UP000007148"/>
    </source>
</evidence>
<keyword evidence="1" id="KW-0863">Zinc-finger</keyword>
<feature type="compositionally biased region" description="Basic residues" evidence="2">
    <location>
        <begin position="486"/>
        <end position="495"/>
    </location>
</feature>
<dbReference type="InParanoid" id="G4TTT4"/>
<dbReference type="EMBL" id="CAFZ01000348">
    <property type="protein sequence ID" value="CCA74727.1"/>
    <property type="molecule type" value="Genomic_DNA"/>
</dbReference>
<sequence>MLTAQDSETVQRHPEPAIRPAAEDEHNISSPILQAILNHKNIPTSAAQPSITCTTMPGGDGYVTSPTVVATSAELPARRSGITPVSLTQTSDTGMAQNDEPGVKPQYVHRASSSEDQENLISEDEEEVEFVLEATPAPSDKDGATSERPSRPGSVAGTPGRNRIVAGQSPSLVARSNLGISEEGERPSNEHFGNGITCRYYNKSRCAKGHECPYSHAPDLCSLRSHPEGRNVCLYFIHNNKCRFAEPQCNYSHKKGDLLPWDDEEIERQLEFKLGIRKDALRAATTAKKTMKQDKSRAAMAYEERKKAQDQAKILAKPVQQAATVPINSTDKQSKPRNRSSSGVSLGKNSNTSQGSKAKDSALANQRAEINPVAPTRFDEGNTVPSQGTSVPLSGGVSLGTSSKTKTTYPVAELLKISASSSPDLANRMRAGATKSNSEPSSVGLGVTSTSGSHATSSSVSERTSSLLATESSQSMSEQSPPTTNYKRKPNKRKYAPPYTIGANSYPRWDLPQTLDRLQLLRFGQLRWDSGGNGLGDQSLETLRALATIQMGLRAPPTSLSPAPHFDALRSIDPAVMGYYPVPSLNYGNALDQAALEQQLQLDYFARYGVPNRGYP</sequence>
<comment type="caution">
    <text evidence="4">The sequence shown here is derived from an EMBL/GenBank/DDBJ whole genome shotgun (WGS) entry which is preliminary data.</text>
</comment>
<feature type="compositionally biased region" description="Low complexity" evidence="2">
    <location>
        <begin position="441"/>
        <end position="483"/>
    </location>
</feature>
<feature type="region of interest" description="Disordered" evidence="2">
    <location>
        <begin position="1"/>
        <end position="25"/>
    </location>
</feature>
<dbReference type="HOGENOM" id="CLU_443524_0_0_1"/>
<feature type="zinc finger region" description="C3H1-type" evidence="1">
    <location>
        <begin position="197"/>
        <end position="219"/>
    </location>
</feature>
<accession>G4TTT4</accession>
<feature type="region of interest" description="Disordered" evidence="2">
    <location>
        <begin position="134"/>
        <end position="166"/>
    </location>
</feature>
<dbReference type="eggNOG" id="KOG0376">
    <property type="taxonomic scope" value="Eukaryota"/>
</dbReference>
<dbReference type="Gene3D" id="3.30.1370.210">
    <property type="match status" value="1"/>
</dbReference>
<keyword evidence="1" id="KW-0479">Metal-binding</keyword>
<feature type="zinc finger region" description="C3H1-type" evidence="1">
    <location>
        <begin position="227"/>
        <end position="256"/>
    </location>
</feature>
<name>G4TTT4_SERID</name>
<evidence type="ECO:0000313" key="4">
    <source>
        <dbReference type="EMBL" id="CCA74727.1"/>
    </source>
</evidence>
<organism evidence="4 5">
    <name type="scientific">Serendipita indica (strain DSM 11827)</name>
    <name type="common">Root endophyte fungus</name>
    <name type="synonym">Piriformospora indica</name>
    <dbReference type="NCBI Taxonomy" id="1109443"/>
    <lineage>
        <taxon>Eukaryota</taxon>
        <taxon>Fungi</taxon>
        <taxon>Dikarya</taxon>
        <taxon>Basidiomycota</taxon>
        <taxon>Agaricomycotina</taxon>
        <taxon>Agaricomycetes</taxon>
        <taxon>Sebacinales</taxon>
        <taxon>Serendipitaceae</taxon>
        <taxon>Serendipita</taxon>
    </lineage>
</organism>
<dbReference type="AlphaFoldDB" id="G4TTT4"/>
<feature type="domain" description="C3H1-type" evidence="3">
    <location>
        <begin position="197"/>
        <end position="219"/>
    </location>
</feature>
<evidence type="ECO:0000259" key="3">
    <source>
        <dbReference type="PROSITE" id="PS50103"/>
    </source>
</evidence>
<dbReference type="OrthoDB" id="3155975at2759"/>
<feature type="compositionally biased region" description="Polar residues" evidence="2">
    <location>
        <begin position="339"/>
        <end position="356"/>
    </location>
</feature>
<protein>
    <recommendedName>
        <fullName evidence="3">C3H1-type domain-containing protein</fullName>
    </recommendedName>
</protein>
<dbReference type="InterPro" id="IPR000571">
    <property type="entry name" value="Znf_CCCH"/>
</dbReference>
<keyword evidence="1" id="KW-0862">Zinc</keyword>
<feature type="compositionally biased region" description="Basic and acidic residues" evidence="2">
    <location>
        <begin position="291"/>
        <end position="310"/>
    </location>
</feature>
<feature type="region of interest" description="Disordered" evidence="2">
    <location>
        <begin position="285"/>
        <end position="406"/>
    </location>
</feature>
<feature type="compositionally biased region" description="Polar residues" evidence="2">
    <location>
        <begin position="383"/>
        <end position="392"/>
    </location>
</feature>
<feature type="compositionally biased region" description="Basic and acidic residues" evidence="2">
    <location>
        <begin position="9"/>
        <end position="25"/>
    </location>
</feature>
<reference evidence="4 5" key="1">
    <citation type="journal article" date="2011" name="PLoS Pathog.">
        <title>Endophytic Life Strategies Decoded by Genome and Transcriptome Analyses of the Mutualistic Root Symbiont Piriformospora indica.</title>
        <authorList>
            <person name="Zuccaro A."/>
            <person name="Lahrmann U."/>
            <person name="Guldener U."/>
            <person name="Langen G."/>
            <person name="Pfiffi S."/>
            <person name="Biedenkopf D."/>
            <person name="Wong P."/>
            <person name="Samans B."/>
            <person name="Grimm C."/>
            <person name="Basiewicz M."/>
            <person name="Murat C."/>
            <person name="Martin F."/>
            <person name="Kogel K.H."/>
        </authorList>
    </citation>
    <scope>NUCLEOTIDE SEQUENCE [LARGE SCALE GENOMIC DNA]</scope>
    <source>
        <strain evidence="4 5">DSM 11827</strain>
    </source>
</reference>
<proteinExistence type="predicted"/>
<evidence type="ECO:0000256" key="2">
    <source>
        <dbReference type="SAM" id="MobiDB-lite"/>
    </source>
</evidence>
<dbReference type="Proteomes" id="UP000007148">
    <property type="component" value="Unassembled WGS sequence"/>
</dbReference>
<gene>
    <name evidence="4" type="ORF">PIIN_08688</name>
</gene>
<evidence type="ECO:0000256" key="1">
    <source>
        <dbReference type="PROSITE-ProRule" id="PRU00723"/>
    </source>
</evidence>
<keyword evidence="5" id="KW-1185">Reference proteome</keyword>
<feature type="compositionally biased region" description="Polar residues" evidence="2">
    <location>
        <begin position="84"/>
        <end position="96"/>
    </location>
</feature>
<feature type="domain" description="C3H1-type" evidence="3">
    <location>
        <begin position="227"/>
        <end position="256"/>
    </location>
</feature>
<dbReference type="PROSITE" id="PS50103">
    <property type="entry name" value="ZF_C3H1"/>
    <property type="match status" value="2"/>
</dbReference>
<dbReference type="STRING" id="1109443.G4TTT4"/>
<feature type="compositionally biased region" description="Polar residues" evidence="2">
    <location>
        <begin position="321"/>
        <end position="331"/>
    </location>
</feature>